<organism evidence="1 2">
    <name type="scientific">Zarea fungicola</name>
    <dbReference type="NCBI Taxonomy" id="93591"/>
    <lineage>
        <taxon>Eukaryota</taxon>
        <taxon>Fungi</taxon>
        <taxon>Dikarya</taxon>
        <taxon>Ascomycota</taxon>
        <taxon>Pezizomycotina</taxon>
        <taxon>Sordariomycetes</taxon>
        <taxon>Hypocreomycetidae</taxon>
        <taxon>Hypocreales</taxon>
        <taxon>Cordycipitaceae</taxon>
        <taxon>Zarea</taxon>
    </lineage>
</organism>
<dbReference type="Proteomes" id="UP001143910">
    <property type="component" value="Unassembled WGS sequence"/>
</dbReference>
<name>A0ACC1NIZ0_9HYPO</name>
<accession>A0ACC1NIZ0</accession>
<evidence type="ECO:0000313" key="1">
    <source>
        <dbReference type="EMBL" id="KAJ2978872.1"/>
    </source>
</evidence>
<proteinExistence type="predicted"/>
<sequence>MAKLWISEFIKHSPADLFAPLIDMDLIQLIPDIIDRPQIRIDASVLVLYYCVLYYGSSVKDGRPGYTPDWSNKLYLCCQRALPGWQREAVGSQADFMAAIWMMRTAVEKFDTELAWQMHCCACTYAQELRLHQVDGAHYIAGAAIRDGDRKGFWELVQVDLYFRLVHGKPATLTASMDSWKVNLPWLSGGMERRENTNVTIQFLMSSRITFSIIEFFHLLDGADSETELERLMDKVEQICMQVENTSTEWNLEDWMKKVSHDVVLLWLFSDTALTGYCCIIFMLRRAAAKTQNLDDLEATDAIVGRRPLVLRVSRRMLTTAHIILRAIYRMDSLSMVMDVFRLDLPFTYLASHLMHGQPDTASAEQDVALLCSITEDIKAISRDAEGIRPLLFAMQRMNMEIDAARRDATFGT</sequence>
<reference evidence="1" key="1">
    <citation type="submission" date="2022-08" db="EMBL/GenBank/DDBJ databases">
        <title>Genome Sequence of Lecanicillium fungicola.</title>
        <authorList>
            <person name="Buettner E."/>
        </authorList>
    </citation>
    <scope>NUCLEOTIDE SEQUENCE</scope>
    <source>
        <strain evidence="1">Babe33</strain>
    </source>
</reference>
<comment type="caution">
    <text evidence="1">The sequence shown here is derived from an EMBL/GenBank/DDBJ whole genome shotgun (WGS) entry which is preliminary data.</text>
</comment>
<protein>
    <submittedName>
        <fullName evidence="1">Uncharacterized protein</fullName>
    </submittedName>
</protein>
<gene>
    <name evidence="1" type="ORF">NQ176_g3580</name>
</gene>
<keyword evidence="2" id="KW-1185">Reference proteome</keyword>
<evidence type="ECO:0000313" key="2">
    <source>
        <dbReference type="Proteomes" id="UP001143910"/>
    </source>
</evidence>
<dbReference type="EMBL" id="JANJQO010000335">
    <property type="protein sequence ID" value="KAJ2978872.1"/>
    <property type="molecule type" value="Genomic_DNA"/>
</dbReference>